<dbReference type="AlphaFoldDB" id="A0A0A2WNU7"/>
<comment type="caution">
    <text evidence="2">The sequence shown here is derived from an EMBL/GenBank/DDBJ whole genome shotgun (WGS) entry which is preliminary data.</text>
</comment>
<proteinExistence type="predicted"/>
<keyword evidence="1" id="KW-0812">Transmembrane</keyword>
<evidence type="ECO:0000256" key="1">
    <source>
        <dbReference type="SAM" id="Phobius"/>
    </source>
</evidence>
<keyword evidence="1" id="KW-1133">Transmembrane helix</keyword>
<dbReference type="eggNOG" id="COG2839">
    <property type="taxonomic scope" value="Bacteria"/>
</dbReference>
<gene>
    <name evidence="2" type="ORF">LF41_954</name>
</gene>
<dbReference type="PANTHER" id="PTHR39165:SF1">
    <property type="entry name" value="DUF456 DOMAIN-CONTAINING PROTEIN"/>
    <property type="match status" value="1"/>
</dbReference>
<dbReference type="Pfam" id="PF04306">
    <property type="entry name" value="DUF456"/>
    <property type="match status" value="1"/>
</dbReference>
<dbReference type="STRING" id="1300345.LF41_954"/>
<dbReference type="InterPro" id="IPR007403">
    <property type="entry name" value="DUF456"/>
</dbReference>
<dbReference type="Proteomes" id="UP000030518">
    <property type="component" value="Unassembled WGS sequence"/>
</dbReference>
<feature type="transmembrane region" description="Helical" evidence="1">
    <location>
        <begin position="51"/>
        <end position="73"/>
    </location>
</feature>
<evidence type="ECO:0000313" key="2">
    <source>
        <dbReference type="EMBL" id="KGQ20417.1"/>
    </source>
</evidence>
<dbReference type="PANTHER" id="PTHR39165">
    <property type="entry name" value="IG HYPOTHETICAL 17883"/>
    <property type="match status" value="1"/>
</dbReference>
<dbReference type="RefSeq" id="WP_036164752.1">
    <property type="nucleotide sequence ID" value="NZ_JRKJ01000002.1"/>
</dbReference>
<keyword evidence="1" id="KW-0472">Membrane</keyword>
<keyword evidence="3" id="KW-1185">Reference proteome</keyword>
<organism evidence="2 3">
    <name type="scientific">Lysobacter dokdonensis DS-58</name>
    <dbReference type="NCBI Taxonomy" id="1300345"/>
    <lineage>
        <taxon>Bacteria</taxon>
        <taxon>Pseudomonadati</taxon>
        <taxon>Pseudomonadota</taxon>
        <taxon>Gammaproteobacteria</taxon>
        <taxon>Lysobacterales</taxon>
        <taxon>Lysobacteraceae</taxon>
        <taxon>Noviluteimonas</taxon>
    </lineage>
</organism>
<evidence type="ECO:0000313" key="3">
    <source>
        <dbReference type="Proteomes" id="UP000030518"/>
    </source>
</evidence>
<name>A0A0A2WNU7_9GAMM</name>
<dbReference type="PATRIC" id="fig|1300345.3.peg.275"/>
<protein>
    <submittedName>
        <fullName evidence="2">Membrane protein</fullName>
    </submittedName>
</protein>
<reference evidence="2 3" key="1">
    <citation type="submission" date="2014-09" db="EMBL/GenBank/DDBJ databases">
        <title>Genome sequences of Lysobacter dokdonensis DS-58.</title>
        <authorList>
            <person name="Kim J.F."/>
            <person name="Kwak M.-J."/>
        </authorList>
    </citation>
    <scope>NUCLEOTIDE SEQUENCE [LARGE SCALE GENOMIC DNA]</scope>
    <source>
        <strain evidence="2 3">DS-58</strain>
    </source>
</reference>
<feature type="transmembrane region" description="Helical" evidence="1">
    <location>
        <begin position="135"/>
        <end position="161"/>
    </location>
</feature>
<accession>A0A0A2WNU7</accession>
<dbReference type="OrthoDB" id="9808460at2"/>
<dbReference type="EMBL" id="JRKJ01000002">
    <property type="protein sequence ID" value="KGQ20417.1"/>
    <property type="molecule type" value="Genomic_DNA"/>
</dbReference>
<feature type="transmembrane region" description="Helical" evidence="1">
    <location>
        <begin position="6"/>
        <end position="39"/>
    </location>
</feature>
<sequence>MTTQALLYALAVLLVIVGLVGVVLPALPGLPLVFAGMFIAAWAGGFQEIGWVTLVVLGLMTAVSFVVDFWATAHGAKRVGASKHAIWGAVLGTFAGLFIMPPLGLFVGPFVGALIGELIHGREIRKAAKVGFGTWLGIVLAIVLKLGLAFAMIGVFAFAWFF</sequence>
<feature type="transmembrane region" description="Helical" evidence="1">
    <location>
        <begin position="85"/>
        <end position="115"/>
    </location>
</feature>